<organism evidence="1 2">
    <name type="scientific">Limosilactobacillus mucosae</name>
    <name type="common">Lactobacillus mucosae</name>
    <dbReference type="NCBI Taxonomy" id="97478"/>
    <lineage>
        <taxon>Bacteria</taxon>
        <taxon>Bacillati</taxon>
        <taxon>Bacillota</taxon>
        <taxon>Bacilli</taxon>
        <taxon>Lactobacillales</taxon>
        <taxon>Lactobacillaceae</taxon>
        <taxon>Limosilactobacillus</taxon>
    </lineage>
</organism>
<evidence type="ECO:0000313" key="1">
    <source>
        <dbReference type="EMBL" id="KGL66578.1"/>
    </source>
</evidence>
<dbReference type="AlphaFoldDB" id="A0A099YCH8"/>
<comment type="caution">
    <text evidence="1">The sequence shown here is derived from an EMBL/GenBank/DDBJ whole genome shotgun (WGS) entry which is preliminary data.</text>
</comment>
<accession>A0A099YCH8</accession>
<proteinExistence type="predicted"/>
<dbReference type="RefSeq" id="WP_034540710.1">
    <property type="nucleotide sequence ID" value="NZ_CP058954.1"/>
</dbReference>
<dbReference type="EMBL" id="JROC01000035">
    <property type="protein sequence ID" value="KGL66578.1"/>
    <property type="molecule type" value="Genomic_DNA"/>
</dbReference>
<evidence type="ECO:0000313" key="2">
    <source>
        <dbReference type="Proteomes" id="UP000030001"/>
    </source>
</evidence>
<protein>
    <submittedName>
        <fullName evidence="1">Uncharacterized protein</fullName>
    </submittedName>
</protein>
<dbReference type="GeneID" id="57114982"/>
<gene>
    <name evidence="1" type="ORF">LX03_08160</name>
</gene>
<dbReference type="Proteomes" id="UP000030001">
    <property type="component" value="Unassembled WGS sequence"/>
</dbReference>
<reference evidence="1 2" key="1">
    <citation type="submission" date="2014-09" db="EMBL/GenBank/DDBJ databases">
        <title>Lactobacillus mucosae CRL573 Genome Sequencing.</title>
        <authorList>
            <person name="Bleckwedel J."/>
            <person name="Teran L.C."/>
            <person name="Bonacina J."/>
            <person name="Saavedra L."/>
            <person name="Mozzi F.B."/>
            <person name="Raya R.R."/>
        </authorList>
    </citation>
    <scope>NUCLEOTIDE SEQUENCE [LARGE SCALE GENOMIC DNA]</scope>
    <source>
        <strain evidence="1 2">CRL573</strain>
    </source>
</reference>
<sequence>MTAQATLDWQHEIHHAIIAALPNRDYELIAFNQAKSTESIYANVLHGQRLFYLRFSWHENERSRRFADASFDLRRYGSHRELVASLRKNFQQPQFGSIKLGYWHFVWLAMLEKLGQTGNEPLRFNNDGVLINHQLLSNPAALHRLRALINFGLAIAVHEDAYLAISKDGLNLLNHYWDVADFSDSRQWDDNPRIMTIDELTWQLNNIKPPVRHAKRH</sequence>
<name>A0A099YCH8_LIMMU</name>